<organism evidence="1 2">
    <name type="scientific">Acrasis kona</name>
    <dbReference type="NCBI Taxonomy" id="1008807"/>
    <lineage>
        <taxon>Eukaryota</taxon>
        <taxon>Discoba</taxon>
        <taxon>Heterolobosea</taxon>
        <taxon>Tetramitia</taxon>
        <taxon>Eutetramitia</taxon>
        <taxon>Acrasidae</taxon>
        <taxon>Acrasis</taxon>
    </lineage>
</organism>
<accession>A0AAW2YHX3</accession>
<keyword evidence="2" id="KW-1185">Reference proteome</keyword>
<protein>
    <submittedName>
        <fullName evidence="1">Uncharacterized protein</fullName>
    </submittedName>
</protein>
<proteinExistence type="predicted"/>
<dbReference type="EMBL" id="JAOPGA020000118">
    <property type="protein sequence ID" value="KAL0476928.1"/>
    <property type="molecule type" value="Genomic_DNA"/>
</dbReference>
<gene>
    <name evidence="1" type="ORF">AKO1_006480</name>
</gene>
<dbReference type="AlphaFoldDB" id="A0AAW2YHX3"/>
<dbReference type="Proteomes" id="UP001431209">
    <property type="component" value="Unassembled WGS sequence"/>
</dbReference>
<evidence type="ECO:0000313" key="1">
    <source>
        <dbReference type="EMBL" id="KAL0476928.1"/>
    </source>
</evidence>
<sequence length="70" mass="8098">MLRVNKTVSVVAPKKSTLIRRISGGLGFTSHDERGVRKVTSKFKIKEVFEIKEDDPSYIQKCFWKNIDKI</sequence>
<name>A0AAW2YHX3_9EUKA</name>
<comment type="caution">
    <text evidence="1">The sequence shown here is derived from an EMBL/GenBank/DDBJ whole genome shotgun (WGS) entry which is preliminary data.</text>
</comment>
<reference evidence="1 2" key="1">
    <citation type="submission" date="2024-03" db="EMBL/GenBank/DDBJ databases">
        <title>The Acrasis kona genome and developmental transcriptomes reveal deep origins of eukaryotic multicellular pathways.</title>
        <authorList>
            <person name="Sheikh S."/>
            <person name="Fu C.-J."/>
            <person name="Brown M.W."/>
            <person name="Baldauf S.L."/>
        </authorList>
    </citation>
    <scope>NUCLEOTIDE SEQUENCE [LARGE SCALE GENOMIC DNA]</scope>
    <source>
        <strain evidence="1 2">ATCC MYA-3509</strain>
    </source>
</reference>
<evidence type="ECO:0000313" key="2">
    <source>
        <dbReference type="Proteomes" id="UP001431209"/>
    </source>
</evidence>